<evidence type="ECO:0000313" key="2">
    <source>
        <dbReference type="EMBL" id="KAF5324014.1"/>
    </source>
</evidence>
<comment type="caution">
    <text evidence="2">The sequence shown here is derived from an EMBL/GenBank/DDBJ whole genome shotgun (WGS) entry which is preliminary data.</text>
</comment>
<organism evidence="2 3">
    <name type="scientific">Ephemerocybe angulata</name>
    <dbReference type="NCBI Taxonomy" id="980116"/>
    <lineage>
        <taxon>Eukaryota</taxon>
        <taxon>Fungi</taxon>
        <taxon>Dikarya</taxon>
        <taxon>Basidiomycota</taxon>
        <taxon>Agaricomycotina</taxon>
        <taxon>Agaricomycetes</taxon>
        <taxon>Agaricomycetidae</taxon>
        <taxon>Agaricales</taxon>
        <taxon>Agaricineae</taxon>
        <taxon>Psathyrellaceae</taxon>
        <taxon>Ephemerocybe</taxon>
    </lineage>
</organism>
<protein>
    <submittedName>
        <fullName evidence="2">Uncharacterized protein</fullName>
    </submittedName>
</protein>
<gene>
    <name evidence="2" type="ORF">D9611_008444</name>
</gene>
<dbReference type="AlphaFoldDB" id="A0A8H5F533"/>
<dbReference type="EMBL" id="JAACJK010000165">
    <property type="protein sequence ID" value="KAF5324014.1"/>
    <property type="molecule type" value="Genomic_DNA"/>
</dbReference>
<evidence type="ECO:0000313" key="3">
    <source>
        <dbReference type="Proteomes" id="UP000541558"/>
    </source>
</evidence>
<reference evidence="2 3" key="1">
    <citation type="journal article" date="2020" name="ISME J.">
        <title>Uncovering the hidden diversity of litter-decomposition mechanisms in mushroom-forming fungi.</title>
        <authorList>
            <person name="Floudas D."/>
            <person name="Bentzer J."/>
            <person name="Ahren D."/>
            <person name="Johansson T."/>
            <person name="Persson P."/>
            <person name="Tunlid A."/>
        </authorList>
    </citation>
    <scope>NUCLEOTIDE SEQUENCE [LARGE SCALE GENOMIC DNA]</scope>
    <source>
        <strain evidence="2 3">CBS 175.51</strain>
    </source>
</reference>
<dbReference type="OrthoDB" id="10313867at2759"/>
<proteinExistence type="predicted"/>
<keyword evidence="3" id="KW-1185">Reference proteome</keyword>
<dbReference type="Proteomes" id="UP000541558">
    <property type="component" value="Unassembled WGS sequence"/>
</dbReference>
<evidence type="ECO:0000256" key="1">
    <source>
        <dbReference type="SAM" id="SignalP"/>
    </source>
</evidence>
<feature type="signal peptide" evidence="1">
    <location>
        <begin position="1"/>
        <end position="20"/>
    </location>
</feature>
<sequence length="116" mass="13306">MRVSLALIPIVAALASYVKAHSDPSFYAREYTDELAARGDAYTEALERREIMTDISTRELIQELSERLERRADEKKQKKCKYCGRTFKSTRIPVIWDTECDARGKNAKLPHVLETA</sequence>
<name>A0A8H5F533_9AGAR</name>
<feature type="chain" id="PRO_5034439863" evidence="1">
    <location>
        <begin position="21"/>
        <end position="116"/>
    </location>
</feature>
<accession>A0A8H5F533</accession>
<keyword evidence="1" id="KW-0732">Signal</keyword>